<evidence type="ECO:0000313" key="4">
    <source>
        <dbReference type="Proteomes" id="UP001642464"/>
    </source>
</evidence>
<gene>
    <name evidence="3" type="ORF">SCF082_LOCUS24534</name>
</gene>
<dbReference type="PANTHER" id="PTHR12722">
    <property type="entry name" value="XAP-5 PROTEIN-RELATED"/>
    <property type="match status" value="1"/>
</dbReference>
<sequence>MKRGRRALDAGVLTVEGLKSGDRAAKLAKERQELVELLQRKEQERKEGAAVPTAQELKNVRARFRREVLASDAAEGTYGLKTREEFLEAQSELQRTRVVAAEGTGSNDDKAEDRGRGKHKRDKKRRKREKAERKKKKTQALLSFGADEEEEEGDGPGAEPQAATQLTKNPEVETDFLPDRERDERLRREERKRQEEWAREQDKIKQQKLKVVYSFWDGRGHRNKITVTKGTSVGEFLELVRKQLVSRFKELRASSADRLMYVKEDLIIPNFVTFYDLITSKSRGISGVLNDFTVKDDVRLVTDVRVAGQEAHAGKVCERFWYERNKHIFPASKWKVFDPTAEPPASAE</sequence>
<name>A0ABP0LWB2_9DINO</name>
<dbReference type="InterPro" id="IPR048337">
    <property type="entry name" value="FAM50A/XAP5_C"/>
</dbReference>
<proteinExistence type="predicted"/>
<evidence type="ECO:0000256" key="1">
    <source>
        <dbReference type="SAM" id="MobiDB-lite"/>
    </source>
</evidence>
<dbReference type="PANTHER" id="PTHR12722:SF0">
    <property type="entry name" value="PROTEIN FAM50A"/>
    <property type="match status" value="1"/>
</dbReference>
<accession>A0ABP0LWB2</accession>
<evidence type="ECO:0000313" key="3">
    <source>
        <dbReference type="EMBL" id="CAK9042697.1"/>
    </source>
</evidence>
<feature type="compositionally biased region" description="Basic residues" evidence="1">
    <location>
        <begin position="116"/>
        <end position="138"/>
    </location>
</feature>
<dbReference type="Pfam" id="PF04921">
    <property type="entry name" value="XAP5"/>
    <property type="match status" value="1"/>
</dbReference>
<evidence type="ECO:0000259" key="2">
    <source>
        <dbReference type="Pfam" id="PF04921"/>
    </source>
</evidence>
<dbReference type="InterPro" id="IPR007005">
    <property type="entry name" value="XAP5"/>
</dbReference>
<dbReference type="EMBL" id="CAXAMM010018107">
    <property type="protein sequence ID" value="CAK9042697.1"/>
    <property type="molecule type" value="Genomic_DNA"/>
</dbReference>
<feature type="region of interest" description="Disordered" evidence="1">
    <location>
        <begin position="97"/>
        <end position="200"/>
    </location>
</feature>
<organism evidence="3 4">
    <name type="scientific">Durusdinium trenchii</name>
    <dbReference type="NCBI Taxonomy" id="1381693"/>
    <lineage>
        <taxon>Eukaryota</taxon>
        <taxon>Sar</taxon>
        <taxon>Alveolata</taxon>
        <taxon>Dinophyceae</taxon>
        <taxon>Suessiales</taxon>
        <taxon>Symbiodiniaceae</taxon>
        <taxon>Durusdinium</taxon>
    </lineage>
</organism>
<comment type="caution">
    <text evidence="3">The sequence shown here is derived from an EMBL/GenBank/DDBJ whole genome shotgun (WGS) entry which is preliminary data.</text>
</comment>
<keyword evidence="4" id="KW-1185">Reference proteome</keyword>
<protein>
    <submittedName>
        <fullName evidence="3">Protein XAP5 CIRCADIAN TIMEKEEPER</fullName>
    </submittedName>
</protein>
<dbReference type="Proteomes" id="UP001642464">
    <property type="component" value="Unassembled WGS sequence"/>
</dbReference>
<feature type="domain" description="FAM50A/XAP5 C-terminal" evidence="2">
    <location>
        <begin position="208"/>
        <end position="342"/>
    </location>
</feature>
<reference evidence="3 4" key="1">
    <citation type="submission" date="2024-02" db="EMBL/GenBank/DDBJ databases">
        <authorList>
            <person name="Chen Y."/>
            <person name="Shah S."/>
            <person name="Dougan E. K."/>
            <person name="Thang M."/>
            <person name="Chan C."/>
        </authorList>
    </citation>
    <scope>NUCLEOTIDE SEQUENCE [LARGE SCALE GENOMIC DNA]</scope>
</reference>
<feature type="compositionally biased region" description="Basic and acidic residues" evidence="1">
    <location>
        <begin position="177"/>
        <end position="200"/>
    </location>
</feature>